<dbReference type="Pfam" id="PF04448">
    <property type="entry name" value="DUF551"/>
    <property type="match status" value="1"/>
</dbReference>
<feature type="domain" description="DUF551" evidence="2">
    <location>
        <begin position="76"/>
        <end position="136"/>
    </location>
</feature>
<dbReference type="RefSeq" id="WP_174978694.1">
    <property type="nucleotide sequence ID" value="NZ_CABPRU010000016.1"/>
</dbReference>
<dbReference type="EMBL" id="CABPRU010000016">
    <property type="protein sequence ID" value="VVE50057.1"/>
    <property type="molecule type" value="Genomic_DNA"/>
</dbReference>
<dbReference type="Proteomes" id="UP000334380">
    <property type="component" value="Unassembled WGS sequence"/>
</dbReference>
<dbReference type="InterPro" id="IPR007539">
    <property type="entry name" value="DUF551"/>
</dbReference>
<evidence type="ECO:0000313" key="4">
    <source>
        <dbReference type="Proteomes" id="UP000334380"/>
    </source>
</evidence>
<accession>A0A5E4YNG4</accession>
<gene>
    <name evidence="3" type="ORF">PTE31013_04666</name>
</gene>
<reference evidence="3 4" key="1">
    <citation type="submission" date="2019-08" db="EMBL/GenBank/DDBJ databases">
        <authorList>
            <person name="Peeters C."/>
        </authorList>
    </citation>
    <scope>NUCLEOTIDE SEQUENCE [LARGE SCALE GENOMIC DNA]</scope>
    <source>
        <strain evidence="3 4">LMG 31013</strain>
    </source>
</reference>
<name>A0A5E4YNG4_9BURK</name>
<protein>
    <recommendedName>
        <fullName evidence="2">DUF551 domain-containing protein</fullName>
    </recommendedName>
</protein>
<evidence type="ECO:0000259" key="2">
    <source>
        <dbReference type="Pfam" id="PF04448"/>
    </source>
</evidence>
<keyword evidence="4" id="KW-1185">Reference proteome</keyword>
<sequence length="143" mass="15681">MSPYDPRPEGLNTQPAPPSAPPQIGANDELAKMTRMFGAAYADLGLINEALDLDPDDGGAEPILEAIAELKAQVPQWIPVSEQLPEPEIDVLVRKQWGEAVYHDVAGLFHGEWESQVSQDGCKHTVTHWMPLPVDPHEEQNNG</sequence>
<evidence type="ECO:0000256" key="1">
    <source>
        <dbReference type="SAM" id="MobiDB-lite"/>
    </source>
</evidence>
<proteinExistence type="predicted"/>
<feature type="region of interest" description="Disordered" evidence="1">
    <location>
        <begin position="1"/>
        <end position="26"/>
    </location>
</feature>
<organism evidence="3 4">
    <name type="scientific">Pandoraea terrigena</name>
    <dbReference type="NCBI Taxonomy" id="2508292"/>
    <lineage>
        <taxon>Bacteria</taxon>
        <taxon>Pseudomonadati</taxon>
        <taxon>Pseudomonadota</taxon>
        <taxon>Betaproteobacteria</taxon>
        <taxon>Burkholderiales</taxon>
        <taxon>Burkholderiaceae</taxon>
        <taxon>Pandoraea</taxon>
    </lineage>
</organism>
<dbReference type="AlphaFoldDB" id="A0A5E4YNG4"/>
<evidence type="ECO:0000313" key="3">
    <source>
        <dbReference type="EMBL" id="VVE50057.1"/>
    </source>
</evidence>